<protein>
    <recommendedName>
        <fullName evidence="4">SAP domain-containing protein</fullName>
    </recommendedName>
</protein>
<sequence>MSDSLEFKSRKELKELCNNFGIRTAGVKHEDLVRLLRTKVRPKNEVHRSASLRGNRNGSMKDSLPRMENRNSGGKTPKKSINIGRTLGNVLHDANGLSAADRRTKEGPKKDVSRPVSSSARLLSHADFLADENGQDAFSSADIDSLSSFAEPSECSIDDVPDPFETAEFGNNTSSKAQKFEDRFDDAAKIFVGRDTSAASDLSLEISELSIFSIPDWVSMSVDDPPLLDWERNESVPTGHVLRGDEFREVPTPECMGSPNCGDMGMTEEDAPEIRSTLEHDMGNLTLTGDGEGRDVTNLATSSPAAKNAKFEKFPEEEYVTSEMPTSGLSLLPTEESVSPMVVEARGHFPADLLDCLCKELQEDHKDTQLVVGTSDKCVLKDNGASQAWLETEANQEQKDGGTDTHMEPSADAPAKAFSLPTNSPKGFVESYEEPESLDSEWAAESLPMSIPEHTVSNDIKGHTGVAREEYTPKVGFLLSLILWCACLCWRSKN</sequence>
<keyword evidence="3" id="KW-1185">Reference proteome</keyword>
<dbReference type="Proteomes" id="UP001497444">
    <property type="component" value="Chromosome 14"/>
</dbReference>
<evidence type="ECO:0000256" key="1">
    <source>
        <dbReference type="SAM" id="MobiDB-lite"/>
    </source>
</evidence>
<proteinExistence type="predicted"/>
<reference evidence="2" key="1">
    <citation type="submission" date="2024-02" db="EMBL/GenBank/DDBJ databases">
        <authorList>
            <consortium name="ELIXIR-Norway"/>
            <consortium name="Elixir Norway"/>
        </authorList>
    </citation>
    <scope>NUCLEOTIDE SEQUENCE</scope>
</reference>
<feature type="compositionally biased region" description="Basic and acidic residues" evidence="1">
    <location>
        <begin position="100"/>
        <end position="113"/>
    </location>
</feature>
<evidence type="ECO:0008006" key="4">
    <source>
        <dbReference type="Google" id="ProtNLM"/>
    </source>
</evidence>
<feature type="compositionally biased region" description="Basic and acidic residues" evidence="1">
    <location>
        <begin position="396"/>
        <end position="409"/>
    </location>
</feature>
<name>A0ABP0W5W9_9BRYO</name>
<evidence type="ECO:0000313" key="3">
    <source>
        <dbReference type="Proteomes" id="UP001497444"/>
    </source>
</evidence>
<organism evidence="2 3">
    <name type="scientific">Sphagnum jensenii</name>
    <dbReference type="NCBI Taxonomy" id="128206"/>
    <lineage>
        <taxon>Eukaryota</taxon>
        <taxon>Viridiplantae</taxon>
        <taxon>Streptophyta</taxon>
        <taxon>Embryophyta</taxon>
        <taxon>Bryophyta</taxon>
        <taxon>Sphagnophytina</taxon>
        <taxon>Sphagnopsida</taxon>
        <taxon>Sphagnales</taxon>
        <taxon>Sphagnaceae</taxon>
        <taxon>Sphagnum</taxon>
    </lineage>
</organism>
<dbReference type="EMBL" id="OZ020109">
    <property type="protein sequence ID" value="CAK9261914.1"/>
    <property type="molecule type" value="Genomic_DNA"/>
</dbReference>
<feature type="region of interest" description="Disordered" evidence="1">
    <location>
        <begin position="95"/>
        <end position="117"/>
    </location>
</feature>
<accession>A0ABP0W5W9</accession>
<feature type="region of interest" description="Disordered" evidence="1">
    <location>
        <begin position="393"/>
        <end position="420"/>
    </location>
</feature>
<gene>
    <name evidence="2" type="ORF">CSSPJE1EN1_LOCUS7392</name>
</gene>
<feature type="region of interest" description="Disordered" evidence="1">
    <location>
        <begin position="44"/>
        <end position="82"/>
    </location>
</feature>
<evidence type="ECO:0000313" key="2">
    <source>
        <dbReference type="EMBL" id="CAK9261914.1"/>
    </source>
</evidence>